<dbReference type="InterPro" id="IPR028978">
    <property type="entry name" value="Chorismate_lyase_/UTRA_dom_sf"/>
</dbReference>
<reference evidence="5 6" key="2">
    <citation type="submission" date="2020-03" db="EMBL/GenBank/DDBJ databases">
        <authorList>
            <person name="Ichikawa N."/>
            <person name="Kimura A."/>
            <person name="Kitahashi Y."/>
            <person name="Uohara A."/>
        </authorList>
    </citation>
    <scope>NUCLEOTIDE SEQUENCE [LARGE SCALE GENOMIC DNA]</scope>
    <source>
        <strain evidence="5 6">NBRC 107702</strain>
    </source>
</reference>
<dbReference type="Gene3D" id="1.10.10.10">
    <property type="entry name" value="Winged helix-like DNA-binding domain superfamily/Winged helix DNA-binding domain"/>
    <property type="match status" value="1"/>
</dbReference>
<dbReference type="Proteomes" id="UP000502508">
    <property type="component" value="Chromosome"/>
</dbReference>
<dbReference type="SUPFAM" id="SSF46785">
    <property type="entry name" value="Winged helix' DNA-binding domain"/>
    <property type="match status" value="1"/>
</dbReference>
<dbReference type="Pfam" id="PF07702">
    <property type="entry name" value="UTRA"/>
    <property type="match status" value="1"/>
</dbReference>
<dbReference type="GO" id="GO:0003700">
    <property type="term" value="F:DNA-binding transcription factor activity"/>
    <property type="evidence" value="ECO:0007669"/>
    <property type="project" value="InterPro"/>
</dbReference>
<evidence type="ECO:0000256" key="1">
    <source>
        <dbReference type="ARBA" id="ARBA00023015"/>
    </source>
</evidence>
<dbReference type="EMBL" id="AP022870">
    <property type="protein sequence ID" value="BCB74139.1"/>
    <property type="molecule type" value="Genomic_DNA"/>
</dbReference>
<organism evidence="5 6">
    <name type="scientific">Phytohabitans flavus</name>
    <dbReference type="NCBI Taxonomy" id="1076124"/>
    <lineage>
        <taxon>Bacteria</taxon>
        <taxon>Bacillati</taxon>
        <taxon>Actinomycetota</taxon>
        <taxon>Actinomycetes</taxon>
        <taxon>Micromonosporales</taxon>
        <taxon>Micromonosporaceae</taxon>
    </lineage>
</organism>
<dbReference type="CDD" id="cd07377">
    <property type="entry name" value="WHTH_GntR"/>
    <property type="match status" value="1"/>
</dbReference>
<dbReference type="InterPro" id="IPR036390">
    <property type="entry name" value="WH_DNA-bd_sf"/>
</dbReference>
<dbReference type="InterPro" id="IPR050679">
    <property type="entry name" value="Bact_HTH_transcr_reg"/>
</dbReference>
<dbReference type="AlphaFoldDB" id="A0A6F8XK19"/>
<dbReference type="InterPro" id="IPR000524">
    <property type="entry name" value="Tscrpt_reg_HTH_GntR"/>
</dbReference>
<dbReference type="GO" id="GO:0003677">
    <property type="term" value="F:DNA binding"/>
    <property type="evidence" value="ECO:0007669"/>
    <property type="project" value="UniProtKB-KW"/>
</dbReference>
<name>A0A6F8XK19_9ACTN</name>
<evidence type="ECO:0000256" key="3">
    <source>
        <dbReference type="ARBA" id="ARBA00023163"/>
    </source>
</evidence>
<accession>A0A6F8XK19</accession>
<keyword evidence="6" id="KW-1185">Reference proteome</keyword>
<dbReference type="GO" id="GO:0045892">
    <property type="term" value="P:negative regulation of DNA-templated transcription"/>
    <property type="evidence" value="ECO:0007669"/>
    <property type="project" value="TreeGrafter"/>
</dbReference>
<dbReference type="KEGG" id="pfla:Pflav_005490"/>
<dbReference type="Gene3D" id="3.40.1410.10">
    <property type="entry name" value="Chorismate lyase-like"/>
    <property type="match status" value="1"/>
</dbReference>
<dbReference type="SUPFAM" id="SSF64288">
    <property type="entry name" value="Chorismate lyase-like"/>
    <property type="match status" value="1"/>
</dbReference>
<dbReference type="PROSITE" id="PS50949">
    <property type="entry name" value="HTH_GNTR"/>
    <property type="match status" value="1"/>
</dbReference>
<feature type="domain" description="HTH gntR-type" evidence="4">
    <location>
        <begin position="16"/>
        <end position="84"/>
    </location>
</feature>
<dbReference type="PRINTS" id="PR00035">
    <property type="entry name" value="HTHGNTR"/>
</dbReference>
<dbReference type="PANTHER" id="PTHR44846">
    <property type="entry name" value="MANNOSYL-D-GLYCERATE TRANSPORT/METABOLISM SYSTEM REPRESSOR MNGR-RELATED"/>
    <property type="match status" value="1"/>
</dbReference>
<reference evidence="5 6" key="1">
    <citation type="submission" date="2020-03" db="EMBL/GenBank/DDBJ databases">
        <title>Whole genome shotgun sequence of Phytohabitans flavus NBRC 107702.</title>
        <authorList>
            <person name="Komaki H."/>
            <person name="Tamura T."/>
        </authorList>
    </citation>
    <scope>NUCLEOTIDE SEQUENCE [LARGE SCALE GENOMIC DNA]</scope>
    <source>
        <strain evidence="5 6">NBRC 107702</strain>
    </source>
</reference>
<dbReference type="InterPro" id="IPR011663">
    <property type="entry name" value="UTRA"/>
</dbReference>
<dbReference type="InterPro" id="IPR036388">
    <property type="entry name" value="WH-like_DNA-bd_sf"/>
</dbReference>
<dbReference type="PANTHER" id="PTHR44846:SF17">
    <property type="entry name" value="GNTR-FAMILY TRANSCRIPTIONAL REGULATOR"/>
    <property type="match status" value="1"/>
</dbReference>
<evidence type="ECO:0000313" key="5">
    <source>
        <dbReference type="EMBL" id="BCB74139.1"/>
    </source>
</evidence>
<sequence>MTPVSELIRIDRSSPVPLYFQVARGLEELIATGRLTPGTRLENEVALADQLGLSRPTMRQAIQYLVDKGLLVRKRGVGTQVVHARVRRTVELTSLYEDLDRTHQQPRTDVLSFGPATAPDEVAVALALPSGTLVLAIERLRYAQGEPLALMRNYLPAGLLRVTADDLRERGLYQLMRAAGVNLRLADQTIGARRATAAEAKVLGETRGAPLLTMARIAYDDAGRAVEFGQHAYRASLYSFELTLVAR</sequence>
<proteinExistence type="predicted"/>
<protein>
    <submittedName>
        <fullName evidence="5">Transcriptional regulator</fullName>
    </submittedName>
</protein>
<dbReference type="SMART" id="SM00345">
    <property type="entry name" value="HTH_GNTR"/>
    <property type="match status" value="1"/>
</dbReference>
<keyword evidence="1" id="KW-0805">Transcription regulation</keyword>
<gene>
    <name evidence="5" type="ORF">Pflav_005490</name>
</gene>
<evidence type="ECO:0000256" key="2">
    <source>
        <dbReference type="ARBA" id="ARBA00023125"/>
    </source>
</evidence>
<keyword evidence="3" id="KW-0804">Transcription</keyword>
<evidence type="ECO:0000259" key="4">
    <source>
        <dbReference type="PROSITE" id="PS50949"/>
    </source>
</evidence>
<dbReference type="Pfam" id="PF00392">
    <property type="entry name" value="GntR"/>
    <property type="match status" value="1"/>
</dbReference>
<dbReference type="SMART" id="SM00866">
    <property type="entry name" value="UTRA"/>
    <property type="match status" value="1"/>
</dbReference>
<evidence type="ECO:0000313" key="6">
    <source>
        <dbReference type="Proteomes" id="UP000502508"/>
    </source>
</evidence>
<keyword evidence="2" id="KW-0238">DNA-binding</keyword>